<organism evidence="1 2">
    <name type="scientific">Nezara viridula</name>
    <name type="common">Southern green stink bug</name>
    <name type="synonym">Cimex viridulus</name>
    <dbReference type="NCBI Taxonomy" id="85310"/>
    <lineage>
        <taxon>Eukaryota</taxon>
        <taxon>Metazoa</taxon>
        <taxon>Ecdysozoa</taxon>
        <taxon>Arthropoda</taxon>
        <taxon>Hexapoda</taxon>
        <taxon>Insecta</taxon>
        <taxon>Pterygota</taxon>
        <taxon>Neoptera</taxon>
        <taxon>Paraneoptera</taxon>
        <taxon>Hemiptera</taxon>
        <taxon>Heteroptera</taxon>
        <taxon>Panheteroptera</taxon>
        <taxon>Pentatomomorpha</taxon>
        <taxon>Pentatomoidea</taxon>
        <taxon>Pentatomidae</taxon>
        <taxon>Pentatominae</taxon>
        <taxon>Nezara</taxon>
    </lineage>
</organism>
<sequence>MKLEIITQAIMESMLVYSKESSLSASIKQEISCHFGGKKMPKTHF</sequence>
<gene>
    <name evidence="1" type="ORF">NEZAVI_LOCUS5396</name>
</gene>
<name>A0A9P0H3Y3_NEZVI</name>
<evidence type="ECO:0000313" key="1">
    <source>
        <dbReference type="EMBL" id="CAH1395056.1"/>
    </source>
</evidence>
<reference evidence="1" key="1">
    <citation type="submission" date="2022-01" db="EMBL/GenBank/DDBJ databases">
        <authorList>
            <person name="King R."/>
        </authorList>
    </citation>
    <scope>NUCLEOTIDE SEQUENCE</scope>
</reference>
<dbReference type="EMBL" id="OV725079">
    <property type="protein sequence ID" value="CAH1395056.1"/>
    <property type="molecule type" value="Genomic_DNA"/>
</dbReference>
<dbReference type="Proteomes" id="UP001152798">
    <property type="component" value="Chromosome 3"/>
</dbReference>
<accession>A0A9P0H3Y3</accession>
<dbReference type="AlphaFoldDB" id="A0A9P0H3Y3"/>
<keyword evidence="2" id="KW-1185">Reference proteome</keyword>
<protein>
    <submittedName>
        <fullName evidence="1">Uncharacterized protein</fullName>
    </submittedName>
</protein>
<evidence type="ECO:0000313" key="2">
    <source>
        <dbReference type="Proteomes" id="UP001152798"/>
    </source>
</evidence>
<proteinExistence type="predicted"/>